<gene>
    <name evidence="1" type="ORF">KIS1582_3179</name>
</gene>
<protein>
    <submittedName>
        <fullName evidence="1">Uncharacterized protein</fullName>
    </submittedName>
</protein>
<dbReference type="Gene3D" id="1.20.1260.10">
    <property type="match status" value="1"/>
</dbReference>
<sequence>MPGGNNEDKLTAPEHAILWSQYVNDSLAVCILRYFLNHVKDSEGTFLQTMHE</sequence>
<accession>A0A800MV19</accession>
<proteinExistence type="predicted"/>
<comment type="caution">
    <text evidence="1">The sequence shown here is derived from an EMBL/GenBank/DDBJ whole genome shotgun (WGS) entry which is preliminary data.</text>
</comment>
<dbReference type="InterPro" id="IPR012347">
    <property type="entry name" value="Ferritin-like"/>
</dbReference>
<dbReference type="Pfam" id="PF11553">
    <property type="entry name" value="DUF3231"/>
    <property type="match status" value="1"/>
</dbReference>
<dbReference type="AlphaFoldDB" id="A0A800MV19"/>
<dbReference type="RefSeq" id="WP_159345713.1">
    <property type="nucleotide sequence ID" value="NZ_JABVDD010000005.1"/>
</dbReference>
<evidence type="ECO:0000313" key="1">
    <source>
        <dbReference type="EMBL" id="KAF0823033.1"/>
    </source>
</evidence>
<dbReference type="InterPro" id="IPR021617">
    <property type="entry name" value="DUF3231"/>
</dbReference>
<organism evidence="1 2">
    <name type="scientific">Cytobacillus firmus</name>
    <name type="common">Bacillus firmus</name>
    <dbReference type="NCBI Taxonomy" id="1399"/>
    <lineage>
        <taxon>Bacteria</taxon>
        <taxon>Bacillati</taxon>
        <taxon>Bacillota</taxon>
        <taxon>Bacilli</taxon>
        <taxon>Bacillales</taxon>
        <taxon>Bacillaceae</taxon>
        <taxon>Cytobacillus</taxon>
    </lineage>
</organism>
<name>A0A800MV19_CYTFI</name>
<reference evidence="1 2" key="1">
    <citation type="journal article" date="2020" name="G3 (Bethesda)">
        <title>Whole Genome Sequencing and Comparative Genomics of Two Nematicidal Bacillus Strains Reveals a Wide Range of Possible Virulence Factors.</title>
        <authorList>
            <person name="Susic N."/>
            <person name="Janezic S."/>
            <person name="Rupnik M."/>
            <person name="Geric Stare B."/>
        </authorList>
    </citation>
    <scope>NUCLEOTIDE SEQUENCE [LARGE SCALE GENOMIC DNA]</scope>
    <source>
        <strain evidence="1 2">I-1582</strain>
    </source>
</reference>
<dbReference type="EMBL" id="VDEM01000040">
    <property type="protein sequence ID" value="KAF0823033.1"/>
    <property type="molecule type" value="Genomic_DNA"/>
</dbReference>
<evidence type="ECO:0000313" key="2">
    <source>
        <dbReference type="Proteomes" id="UP000465778"/>
    </source>
</evidence>
<dbReference type="OrthoDB" id="2924544at2"/>
<dbReference type="Proteomes" id="UP000465778">
    <property type="component" value="Unassembled WGS sequence"/>
</dbReference>